<reference evidence="3 4" key="1">
    <citation type="journal article" date="2018" name="Gigascience">
        <title>Genomes of trombidid mites reveal novel predicted allergens and laterally-transferred genes associated with secondary metabolism.</title>
        <authorList>
            <person name="Dong X."/>
            <person name="Chaisiri K."/>
            <person name="Xia D."/>
            <person name="Armstrong S.D."/>
            <person name="Fang Y."/>
            <person name="Donnelly M.J."/>
            <person name="Kadowaki T."/>
            <person name="McGarry J.W."/>
            <person name="Darby A.C."/>
            <person name="Makepeace B.L."/>
        </authorList>
    </citation>
    <scope>NUCLEOTIDE SEQUENCE [LARGE SCALE GENOMIC DNA]</scope>
    <source>
        <strain evidence="3">UoL-WK</strain>
    </source>
</reference>
<keyword evidence="4" id="KW-1185">Reference proteome</keyword>
<evidence type="ECO:0000313" key="4">
    <source>
        <dbReference type="Proteomes" id="UP000285301"/>
    </source>
</evidence>
<evidence type="ECO:0000313" key="3">
    <source>
        <dbReference type="EMBL" id="RWS17474.1"/>
    </source>
</evidence>
<sequence length="70" mass="7877">MKLTSAQVEEAFRRYDTAGKNEISAEDFKKIVKENDPTASDDEVNRLLAEVDADKSGSISYEEIKKLLPK</sequence>
<dbReference type="Pfam" id="PF13499">
    <property type="entry name" value="EF-hand_7"/>
    <property type="match status" value="1"/>
</dbReference>
<dbReference type="OrthoDB" id="26525at2759"/>
<name>A0A3S3PL14_9ACAR</name>
<accession>A0A3S3PL14</accession>
<dbReference type="EMBL" id="NCKU01000069">
    <property type="protein sequence ID" value="RWS17474.1"/>
    <property type="molecule type" value="Genomic_DNA"/>
</dbReference>
<feature type="domain" description="EF-hand" evidence="2">
    <location>
        <begin position="39"/>
        <end position="70"/>
    </location>
</feature>
<gene>
    <name evidence="3" type="ORF">B4U79_17491</name>
</gene>
<dbReference type="InterPro" id="IPR011992">
    <property type="entry name" value="EF-hand-dom_pair"/>
</dbReference>
<dbReference type="AlphaFoldDB" id="A0A3S3PL14"/>
<proteinExistence type="predicted"/>
<dbReference type="SUPFAM" id="SSF47473">
    <property type="entry name" value="EF-hand"/>
    <property type="match status" value="1"/>
</dbReference>
<dbReference type="InterPro" id="IPR002048">
    <property type="entry name" value="EF_hand_dom"/>
</dbReference>
<dbReference type="SMART" id="SM00054">
    <property type="entry name" value="EFh"/>
    <property type="match status" value="2"/>
</dbReference>
<evidence type="ECO:0000256" key="1">
    <source>
        <dbReference type="ARBA" id="ARBA00022837"/>
    </source>
</evidence>
<protein>
    <submittedName>
        <fullName evidence="3">CALM1 protein-like protein</fullName>
    </submittedName>
</protein>
<dbReference type="Proteomes" id="UP000285301">
    <property type="component" value="Unassembled WGS sequence"/>
</dbReference>
<dbReference type="GO" id="GO:0005509">
    <property type="term" value="F:calcium ion binding"/>
    <property type="evidence" value="ECO:0007669"/>
    <property type="project" value="InterPro"/>
</dbReference>
<dbReference type="STRING" id="1965070.A0A3S3PL14"/>
<evidence type="ECO:0000259" key="2">
    <source>
        <dbReference type="PROSITE" id="PS50222"/>
    </source>
</evidence>
<dbReference type="PROSITE" id="PS50222">
    <property type="entry name" value="EF_HAND_2"/>
    <property type="match status" value="2"/>
</dbReference>
<dbReference type="InterPro" id="IPR018247">
    <property type="entry name" value="EF_Hand_1_Ca_BS"/>
</dbReference>
<dbReference type="Gene3D" id="1.10.238.10">
    <property type="entry name" value="EF-hand"/>
    <property type="match status" value="1"/>
</dbReference>
<comment type="caution">
    <text evidence="3">The sequence shown here is derived from an EMBL/GenBank/DDBJ whole genome shotgun (WGS) entry which is preliminary data.</text>
</comment>
<keyword evidence="1" id="KW-0106">Calcium</keyword>
<dbReference type="PROSITE" id="PS00018">
    <property type="entry name" value="EF_HAND_1"/>
    <property type="match status" value="1"/>
</dbReference>
<feature type="domain" description="EF-hand" evidence="2">
    <location>
        <begin position="3"/>
        <end position="38"/>
    </location>
</feature>
<organism evidence="3 4">
    <name type="scientific">Dinothrombium tinctorium</name>
    <dbReference type="NCBI Taxonomy" id="1965070"/>
    <lineage>
        <taxon>Eukaryota</taxon>
        <taxon>Metazoa</taxon>
        <taxon>Ecdysozoa</taxon>
        <taxon>Arthropoda</taxon>
        <taxon>Chelicerata</taxon>
        <taxon>Arachnida</taxon>
        <taxon>Acari</taxon>
        <taxon>Acariformes</taxon>
        <taxon>Trombidiformes</taxon>
        <taxon>Prostigmata</taxon>
        <taxon>Anystina</taxon>
        <taxon>Parasitengona</taxon>
        <taxon>Trombidioidea</taxon>
        <taxon>Trombidiidae</taxon>
        <taxon>Dinothrombium</taxon>
    </lineage>
</organism>
<dbReference type="CDD" id="cd00051">
    <property type="entry name" value="EFh"/>
    <property type="match status" value="1"/>
</dbReference>